<dbReference type="AlphaFoldDB" id="A0AAW5VW77"/>
<dbReference type="GO" id="GO:0003676">
    <property type="term" value="F:nucleic acid binding"/>
    <property type="evidence" value="ECO:0007669"/>
    <property type="project" value="InterPro"/>
</dbReference>
<dbReference type="Gene3D" id="3.40.1350.10">
    <property type="match status" value="1"/>
</dbReference>
<evidence type="ECO:0008006" key="3">
    <source>
        <dbReference type="Google" id="ProtNLM"/>
    </source>
</evidence>
<gene>
    <name evidence="1" type="ORF">OSH02_09780</name>
</gene>
<dbReference type="EMBL" id="JAPKNB010000006">
    <property type="protein sequence ID" value="MCX5565655.1"/>
    <property type="molecule type" value="Genomic_DNA"/>
</dbReference>
<proteinExistence type="predicted"/>
<comment type="caution">
    <text evidence="1">The sequence shown here is derived from an EMBL/GenBank/DDBJ whole genome shotgun (WGS) entry which is preliminary data.</text>
</comment>
<name>A0AAW5VW77_9BURK</name>
<sequence length="260" mass="28808">MMSTSYGSRGSLRGLDSGVRRVAPTFGKRLHLTYSQKAEGIVAVESDSERYVSHLLTVDPEVSSFAAQPFTVDLIGRRILRTTAAVEAARARYKRVNGQKFYTPDFGVQWCRMGRWDHYGTAIEVKLEGYEGDNKDLQRMALGRNVIEANGMEFLHIVWPKSQSHPLRSNLPLLIKAKQRVDLWPDADTVAAVEGAFARGVTTVRELCDALSLSPNVIPSFLVSGLLNANIGQEVIRGAMRIEPAYGDLGFLSLLRELAQ</sequence>
<organism evidence="1 2">
    <name type="scientific">Alcaligenes phenolicus</name>
    <dbReference type="NCBI Taxonomy" id="232846"/>
    <lineage>
        <taxon>Bacteria</taxon>
        <taxon>Pseudomonadati</taxon>
        <taxon>Pseudomonadota</taxon>
        <taxon>Betaproteobacteria</taxon>
        <taxon>Burkholderiales</taxon>
        <taxon>Alcaligenaceae</taxon>
        <taxon>Alcaligenes</taxon>
    </lineage>
</organism>
<dbReference type="Proteomes" id="UP001208074">
    <property type="component" value="Unassembled WGS sequence"/>
</dbReference>
<dbReference type="InterPro" id="IPR011856">
    <property type="entry name" value="tRNA_endonuc-like_dom_sf"/>
</dbReference>
<accession>A0AAW5VW77</accession>
<evidence type="ECO:0000313" key="1">
    <source>
        <dbReference type="EMBL" id="MCX5565655.1"/>
    </source>
</evidence>
<reference evidence="1" key="1">
    <citation type="submission" date="2022-11" db="EMBL/GenBank/DDBJ databases">
        <title>Biodiversity and phylogenetic relationships of bacteria.</title>
        <authorList>
            <person name="Machado R.A.R."/>
            <person name="Bhat A."/>
            <person name="Loulou A."/>
            <person name="Kallel S."/>
        </authorList>
    </citation>
    <scope>NUCLEOTIDE SEQUENCE</scope>
    <source>
        <strain evidence="1">DSM 16503</strain>
    </source>
</reference>
<evidence type="ECO:0000313" key="2">
    <source>
        <dbReference type="Proteomes" id="UP001208074"/>
    </source>
</evidence>
<protein>
    <recommendedName>
        <fullName evidence="3">TnsA endonuclease N-terminal domain-containing protein</fullName>
    </recommendedName>
</protein>
<dbReference type="RefSeq" id="WP_026485427.1">
    <property type="nucleotide sequence ID" value="NZ_JAPKNB010000006.1"/>
</dbReference>